<proteinExistence type="predicted"/>
<organism evidence="1 2">
    <name type="scientific">Peribacillus psychrosaccharolyticus</name>
    <name type="common">Bacillus psychrosaccharolyticus</name>
    <dbReference type="NCBI Taxonomy" id="1407"/>
    <lineage>
        <taxon>Bacteria</taxon>
        <taxon>Bacillati</taxon>
        <taxon>Bacillota</taxon>
        <taxon>Bacilli</taxon>
        <taxon>Bacillales</taxon>
        <taxon>Bacillaceae</taxon>
        <taxon>Peribacillus</taxon>
    </lineage>
</organism>
<dbReference type="AlphaFoldDB" id="A0A974S2Q5"/>
<reference evidence="1 2" key="1">
    <citation type="submission" date="2021-01" db="EMBL/GenBank/DDBJ databases">
        <title>FDA dAtabase for Regulatory Grade micrObial Sequences (FDA-ARGOS): Supporting development and validation of Infectious Disease Dx tests.</title>
        <authorList>
            <person name="Nelson B."/>
            <person name="Plummer A."/>
            <person name="Tallon L."/>
            <person name="Sadzewicz L."/>
            <person name="Zhao X."/>
            <person name="Boylan J."/>
            <person name="Ott S."/>
            <person name="Bowen H."/>
            <person name="Vavikolanu K."/>
            <person name="Mehta A."/>
            <person name="Aluvathingal J."/>
            <person name="Nadendla S."/>
            <person name="Myers T."/>
            <person name="Yan Y."/>
            <person name="Sichtig H."/>
        </authorList>
    </citation>
    <scope>NUCLEOTIDE SEQUENCE [LARGE SCALE GENOMIC DNA]</scope>
    <source>
        <strain evidence="1 2">FDAARGOS_1161</strain>
    </source>
</reference>
<dbReference type="Proteomes" id="UP000595254">
    <property type="component" value="Chromosome"/>
</dbReference>
<dbReference type="RefSeq" id="WP_040372360.1">
    <property type="nucleotide sequence ID" value="NZ_CP068053.1"/>
</dbReference>
<protein>
    <submittedName>
        <fullName evidence="1">Uncharacterized protein</fullName>
    </submittedName>
</protein>
<sequence length="73" mass="8899">MRQLENDLFENRELMEVRLGSPWSDYPRLLIEASKRIKKPVYKSYEELEEILKEAFLLYEDLKFGLINLYNEQ</sequence>
<evidence type="ECO:0000313" key="2">
    <source>
        <dbReference type="Proteomes" id="UP000595254"/>
    </source>
</evidence>
<dbReference type="KEGG" id="ppsr:I6J18_12455"/>
<gene>
    <name evidence="1" type="ORF">I6J18_12455</name>
</gene>
<accession>A0A974S2Q5</accession>
<evidence type="ECO:0000313" key="1">
    <source>
        <dbReference type="EMBL" id="QQT02818.1"/>
    </source>
</evidence>
<keyword evidence="2" id="KW-1185">Reference proteome</keyword>
<name>A0A974S2Q5_PERPY</name>
<dbReference type="EMBL" id="CP068053">
    <property type="protein sequence ID" value="QQT02818.1"/>
    <property type="molecule type" value="Genomic_DNA"/>
</dbReference>